<reference evidence="2" key="1">
    <citation type="submission" date="2022-11" db="EMBL/GenBank/DDBJ databases">
        <authorList>
            <person name="Hyden B.L."/>
            <person name="Feng K."/>
            <person name="Yates T."/>
            <person name="Jawdy S."/>
            <person name="Smart L.B."/>
            <person name="Muchero W."/>
        </authorList>
    </citation>
    <scope>NUCLEOTIDE SEQUENCE</scope>
    <source>
        <tissue evidence="2">Shoot tip</tissue>
    </source>
</reference>
<name>A0A9Q1A325_SALPP</name>
<evidence type="ECO:0000256" key="1">
    <source>
        <dbReference type="SAM" id="MobiDB-lite"/>
    </source>
</evidence>
<evidence type="ECO:0000313" key="2">
    <source>
        <dbReference type="EMBL" id="KAJ6756480.1"/>
    </source>
</evidence>
<protein>
    <submittedName>
        <fullName evidence="2">Uncharacterized protein</fullName>
    </submittedName>
</protein>
<dbReference type="EMBL" id="JAPFFK010000007">
    <property type="protein sequence ID" value="KAJ6756480.1"/>
    <property type="molecule type" value="Genomic_DNA"/>
</dbReference>
<gene>
    <name evidence="2" type="ORF">OIU79_028801</name>
</gene>
<organism evidence="2 3">
    <name type="scientific">Salix purpurea</name>
    <name type="common">Purple osier willow</name>
    <dbReference type="NCBI Taxonomy" id="77065"/>
    <lineage>
        <taxon>Eukaryota</taxon>
        <taxon>Viridiplantae</taxon>
        <taxon>Streptophyta</taxon>
        <taxon>Embryophyta</taxon>
        <taxon>Tracheophyta</taxon>
        <taxon>Spermatophyta</taxon>
        <taxon>Magnoliopsida</taxon>
        <taxon>eudicotyledons</taxon>
        <taxon>Gunneridae</taxon>
        <taxon>Pentapetalae</taxon>
        <taxon>rosids</taxon>
        <taxon>fabids</taxon>
        <taxon>Malpighiales</taxon>
        <taxon>Salicaceae</taxon>
        <taxon>Saliceae</taxon>
        <taxon>Salix</taxon>
    </lineage>
</organism>
<comment type="caution">
    <text evidence="2">The sequence shown here is derived from an EMBL/GenBank/DDBJ whole genome shotgun (WGS) entry which is preliminary data.</text>
</comment>
<accession>A0A9Q1A325</accession>
<proteinExistence type="predicted"/>
<dbReference type="OrthoDB" id="10355154at2759"/>
<sequence length="98" mass="10797">MIKTGTNMRIDGGGGSGGNSSGSTTSNMVKKTRKIIDLKLKYLNTKLFIMQQCFIPVSPAATASASEWGFGKWGEEILDESFEKQRREGIYDVMVIEN</sequence>
<evidence type="ECO:0000313" key="3">
    <source>
        <dbReference type="Proteomes" id="UP001151532"/>
    </source>
</evidence>
<dbReference type="Proteomes" id="UP001151532">
    <property type="component" value="Chromosome 16"/>
</dbReference>
<dbReference type="AlphaFoldDB" id="A0A9Q1A325"/>
<feature type="region of interest" description="Disordered" evidence="1">
    <location>
        <begin position="1"/>
        <end position="27"/>
    </location>
</feature>
<reference evidence="2" key="2">
    <citation type="journal article" date="2023" name="Int. J. Mol. Sci.">
        <title>De Novo Assembly and Annotation of 11 Diverse Shrub Willow (Salix) Genomes Reveals Novel Gene Organization in Sex-Linked Regions.</title>
        <authorList>
            <person name="Hyden B."/>
            <person name="Feng K."/>
            <person name="Yates T.B."/>
            <person name="Jawdy S."/>
            <person name="Cereghino C."/>
            <person name="Smart L.B."/>
            <person name="Muchero W."/>
        </authorList>
    </citation>
    <scope>NUCLEOTIDE SEQUENCE</scope>
    <source>
        <tissue evidence="2">Shoot tip</tissue>
    </source>
</reference>
<feature type="compositionally biased region" description="Gly residues" evidence="1">
    <location>
        <begin position="11"/>
        <end position="20"/>
    </location>
</feature>
<keyword evidence="3" id="KW-1185">Reference proteome</keyword>